<dbReference type="EMBL" id="FOTK01000097">
    <property type="protein sequence ID" value="SFM99609.1"/>
    <property type="molecule type" value="Genomic_DNA"/>
</dbReference>
<gene>
    <name evidence="1" type="ORF">SAMN05192568_10973</name>
</gene>
<evidence type="ECO:0000313" key="1">
    <source>
        <dbReference type="EMBL" id="SFM99609.1"/>
    </source>
</evidence>
<dbReference type="AlphaFoldDB" id="A0A1I4VEM4"/>
<sequence length="214" mass="23874">MITNPDLIDPNVPAGPWVALDIAFARIREKHVGRDVSLKIIRDALVAGELRSKANLIGGVRRGYVTEDTIMRETYLPPAVWKDTNFTLSTLNETVVQVVVYRLSLIGGQWYVYIHESDLNILLGVEIQQSKLANKKGGRPEEHSWWAAFAYLGWFISRNGLPETKNAAVELVKDWFVKNEGSAPKDDRALERRVAQAYDALARVQSAEGGSGEV</sequence>
<name>A0A1I4VEM4_9HYPH</name>
<keyword evidence="2" id="KW-1185">Reference proteome</keyword>
<dbReference type="Proteomes" id="UP000199048">
    <property type="component" value="Unassembled WGS sequence"/>
</dbReference>
<organism evidence="1 2">
    <name type="scientific">Methylobacterium pseudosasicola</name>
    <dbReference type="NCBI Taxonomy" id="582667"/>
    <lineage>
        <taxon>Bacteria</taxon>
        <taxon>Pseudomonadati</taxon>
        <taxon>Pseudomonadota</taxon>
        <taxon>Alphaproteobacteria</taxon>
        <taxon>Hyphomicrobiales</taxon>
        <taxon>Methylobacteriaceae</taxon>
        <taxon>Methylobacterium</taxon>
    </lineage>
</organism>
<dbReference type="RefSeq" id="WP_139234344.1">
    <property type="nucleotide sequence ID" value="NZ_FOTK01000097.1"/>
</dbReference>
<evidence type="ECO:0000313" key="2">
    <source>
        <dbReference type="Proteomes" id="UP000199048"/>
    </source>
</evidence>
<reference evidence="2" key="1">
    <citation type="submission" date="2016-10" db="EMBL/GenBank/DDBJ databases">
        <authorList>
            <person name="Varghese N."/>
            <person name="Submissions S."/>
        </authorList>
    </citation>
    <scope>NUCLEOTIDE SEQUENCE [LARGE SCALE GENOMIC DNA]</scope>
    <source>
        <strain evidence="2">BL36</strain>
    </source>
</reference>
<accession>A0A1I4VEM4</accession>
<dbReference type="OrthoDB" id="8222794at2"/>
<dbReference type="STRING" id="582667.SAMN05192568_10973"/>
<protein>
    <submittedName>
        <fullName evidence="1">Uncharacterized protein</fullName>
    </submittedName>
</protein>
<proteinExistence type="predicted"/>